<keyword evidence="2" id="KW-1185">Reference proteome</keyword>
<reference evidence="1 2" key="1">
    <citation type="submission" date="2014-01" db="EMBL/GenBank/DDBJ databases">
        <authorList>
            <person name="Dobos K."/>
            <person name="Lenaerts A."/>
            <person name="Ordway D."/>
            <person name="DeGroote M.A."/>
            <person name="Parker T."/>
            <person name="Sizemore C."/>
            <person name="Tallon L.J."/>
            <person name="Sadzewicz L.K."/>
            <person name="Sengamalay N."/>
            <person name="Fraser C.M."/>
            <person name="Hine E."/>
            <person name="Shefchek K.A."/>
            <person name="Das S.P."/>
            <person name="Tettelin H."/>
        </authorList>
    </citation>
    <scope>NUCLEOTIDE SEQUENCE [LARGE SCALE GENOMIC DNA]</scope>
    <source>
        <strain evidence="1 2">Harvey</strain>
    </source>
</reference>
<dbReference type="Gene3D" id="3.40.50.20">
    <property type="match status" value="1"/>
</dbReference>
<evidence type="ECO:0000313" key="2">
    <source>
        <dbReference type="Proteomes" id="UP000020681"/>
    </source>
</evidence>
<dbReference type="Proteomes" id="UP000020681">
    <property type="component" value="Unassembled WGS sequence"/>
</dbReference>
<comment type="caution">
    <text evidence="1">The sequence shown here is derived from an EMBL/GenBank/DDBJ whole genome shotgun (WGS) entry which is preliminary data.</text>
</comment>
<dbReference type="SUPFAM" id="SSF52440">
    <property type="entry name" value="PreATP-grasp domain"/>
    <property type="match status" value="1"/>
</dbReference>
<gene>
    <name evidence="1" type="ORF">I551_7664</name>
</gene>
<dbReference type="InterPro" id="IPR016185">
    <property type="entry name" value="PreATP-grasp_dom_sf"/>
</dbReference>
<accession>A0ABN0QMX1</accession>
<protein>
    <recommendedName>
        <fullName evidence="3">Biotin carboxylation domain-containing protein</fullName>
    </recommendedName>
</protein>
<sequence>MRLAQTNDYLNAEAIIAAARAAGADAIHPATDSFRRIPSSPPPSPRRA</sequence>
<proteinExistence type="predicted"/>
<name>A0ABN0QMX1_MYCUL</name>
<organism evidence="1 2">
    <name type="scientific">Mycobacterium ulcerans str. Harvey</name>
    <dbReference type="NCBI Taxonomy" id="1299332"/>
    <lineage>
        <taxon>Bacteria</taxon>
        <taxon>Bacillati</taxon>
        <taxon>Actinomycetota</taxon>
        <taxon>Actinomycetes</taxon>
        <taxon>Mycobacteriales</taxon>
        <taxon>Mycobacteriaceae</taxon>
        <taxon>Mycobacterium</taxon>
        <taxon>Mycobacterium ulcerans group</taxon>
    </lineage>
</organism>
<dbReference type="EMBL" id="JAOL01000186">
    <property type="protein sequence ID" value="EUA85949.1"/>
    <property type="molecule type" value="Genomic_DNA"/>
</dbReference>
<evidence type="ECO:0008006" key="3">
    <source>
        <dbReference type="Google" id="ProtNLM"/>
    </source>
</evidence>
<evidence type="ECO:0000313" key="1">
    <source>
        <dbReference type="EMBL" id="EUA85949.1"/>
    </source>
</evidence>